<name>A0A167H0I6_CALVF</name>
<organism evidence="2 3">
    <name type="scientific">Calocera viscosa (strain TUFC12733)</name>
    <dbReference type="NCBI Taxonomy" id="1330018"/>
    <lineage>
        <taxon>Eukaryota</taxon>
        <taxon>Fungi</taxon>
        <taxon>Dikarya</taxon>
        <taxon>Basidiomycota</taxon>
        <taxon>Agaricomycotina</taxon>
        <taxon>Dacrymycetes</taxon>
        <taxon>Dacrymycetales</taxon>
        <taxon>Dacrymycetaceae</taxon>
        <taxon>Calocera</taxon>
    </lineage>
</organism>
<feature type="region of interest" description="Disordered" evidence="1">
    <location>
        <begin position="78"/>
        <end position="108"/>
    </location>
</feature>
<evidence type="ECO:0000313" key="2">
    <source>
        <dbReference type="EMBL" id="KZO91103.1"/>
    </source>
</evidence>
<dbReference type="Proteomes" id="UP000076738">
    <property type="component" value="Unassembled WGS sequence"/>
</dbReference>
<protein>
    <submittedName>
        <fullName evidence="2">Uncharacterized protein</fullName>
    </submittedName>
</protein>
<sequence length="275" mass="31123">MARPSLDVSTARQKLTGTIRVKLRFGDYLANIPNCPCRTKQERATPFLCWPVPVFCCPPRPVTPGTYDVEQPSSVCSLSSAPLSRQRDDPAHQGRAHHPQSSPIPDRGYIGTARKAAIQRFQPLPRQSAEPFRRDFSNTMARQRMEGSRTGRLASSKKLAHYKTFRPRGCTLTRTLDGFQPSKLRLHSCFSCPPAQLFEPSKTRWPHSSIGLATARDRFLLKASLCTYSNVSLLIRKLRRSTHTALIRARPHGERNARDLRRTEEARSCSWLYAP</sequence>
<evidence type="ECO:0000256" key="1">
    <source>
        <dbReference type="SAM" id="MobiDB-lite"/>
    </source>
</evidence>
<reference evidence="2 3" key="1">
    <citation type="journal article" date="2016" name="Mol. Biol. Evol.">
        <title>Comparative Genomics of Early-Diverging Mushroom-Forming Fungi Provides Insights into the Origins of Lignocellulose Decay Capabilities.</title>
        <authorList>
            <person name="Nagy L.G."/>
            <person name="Riley R."/>
            <person name="Tritt A."/>
            <person name="Adam C."/>
            <person name="Daum C."/>
            <person name="Floudas D."/>
            <person name="Sun H."/>
            <person name="Yadav J.S."/>
            <person name="Pangilinan J."/>
            <person name="Larsson K.H."/>
            <person name="Matsuura K."/>
            <person name="Barry K."/>
            <person name="Labutti K."/>
            <person name="Kuo R."/>
            <person name="Ohm R.A."/>
            <person name="Bhattacharya S.S."/>
            <person name="Shirouzu T."/>
            <person name="Yoshinaga Y."/>
            <person name="Martin F.M."/>
            <person name="Grigoriev I.V."/>
            <person name="Hibbett D.S."/>
        </authorList>
    </citation>
    <scope>NUCLEOTIDE SEQUENCE [LARGE SCALE GENOMIC DNA]</scope>
    <source>
        <strain evidence="2 3">TUFC12733</strain>
    </source>
</reference>
<dbReference type="EMBL" id="KV417328">
    <property type="protein sequence ID" value="KZO91103.1"/>
    <property type="molecule type" value="Genomic_DNA"/>
</dbReference>
<evidence type="ECO:0000313" key="3">
    <source>
        <dbReference type="Proteomes" id="UP000076738"/>
    </source>
</evidence>
<gene>
    <name evidence="2" type="ORF">CALVIDRAFT_366087</name>
</gene>
<proteinExistence type="predicted"/>
<dbReference type="AlphaFoldDB" id="A0A167H0I6"/>
<keyword evidence="3" id="KW-1185">Reference proteome</keyword>
<accession>A0A167H0I6</accession>